<dbReference type="RefSeq" id="WP_044429903.1">
    <property type="nucleotide sequence ID" value="NZ_BJYZ01000021.1"/>
</dbReference>
<organism evidence="2 3">
    <name type="scientific">Skermanella aerolata</name>
    <dbReference type="NCBI Taxonomy" id="393310"/>
    <lineage>
        <taxon>Bacteria</taxon>
        <taxon>Pseudomonadati</taxon>
        <taxon>Pseudomonadota</taxon>
        <taxon>Alphaproteobacteria</taxon>
        <taxon>Rhodospirillales</taxon>
        <taxon>Azospirillaceae</taxon>
        <taxon>Skermanella</taxon>
    </lineage>
</organism>
<comment type="caution">
    <text evidence="2">The sequence shown here is derived from an EMBL/GenBank/DDBJ whole genome shotgun (WGS) entry which is preliminary data.</text>
</comment>
<protein>
    <submittedName>
        <fullName evidence="2">Membrane protein</fullName>
    </submittedName>
</protein>
<keyword evidence="3" id="KW-1185">Reference proteome</keyword>
<dbReference type="EMBL" id="BJYZ01000021">
    <property type="protein sequence ID" value="GEO40380.1"/>
    <property type="molecule type" value="Genomic_DNA"/>
</dbReference>
<gene>
    <name evidence="2" type="ORF">SAE02_45280</name>
</gene>
<keyword evidence="1" id="KW-0812">Transmembrane</keyword>
<dbReference type="Pfam" id="PF04286">
    <property type="entry name" value="DUF445"/>
    <property type="match status" value="1"/>
</dbReference>
<evidence type="ECO:0000313" key="2">
    <source>
        <dbReference type="EMBL" id="GEO40380.1"/>
    </source>
</evidence>
<evidence type="ECO:0000313" key="3">
    <source>
        <dbReference type="Proteomes" id="UP000321523"/>
    </source>
</evidence>
<feature type="transmembrane region" description="Helical" evidence="1">
    <location>
        <begin position="23"/>
        <end position="41"/>
    </location>
</feature>
<proteinExistence type="predicted"/>
<keyword evidence="1" id="KW-0472">Membrane</keyword>
<dbReference type="PANTHER" id="PTHR38442">
    <property type="entry name" value="INNER MEMBRANE PROTEIN-RELATED"/>
    <property type="match status" value="1"/>
</dbReference>
<accession>A0A512DVW1</accession>
<keyword evidence="1" id="KW-1133">Transmembrane helix</keyword>
<name>A0A512DVW1_9PROT</name>
<dbReference type="OrthoDB" id="9769590at2"/>
<evidence type="ECO:0000256" key="1">
    <source>
        <dbReference type="SAM" id="Phobius"/>
    </source>
</evidence>
<dbReference type="Proteomes" id="UP000321523">
    <property type="component" value="Unassembled WGS sequence"/>
</dbReference>
<dbReference type="PANTHER" id="PTHR38442:SF1">
    <property type="entry name" value="INNER MEMBRANE PROTEIN"/>
    <property type="match status" value="1"/>
</dbReference>
<dbReference type="GO" id="GO:0005886">
    <property type="term" value="C:plasma membrane"/>
    <property type="evidence" value="ECO:0007669"/>
    <property type="project" value="TreeGrafter"/>
</dbReference>
<dbReference type="AlphaFoldDB" id="A0A512DVW1"/>
<reference evidence="2 3" key="1">
    <citation type="submission" date="2019-07" db="EMBL/GenBank/DDBJ databases">
        <title>Whole genome shotgun sequence of Skermanella aerolata NBRC 106429.</title>
        <authorList>
            <person name="Hosoyama A."/>
            <person name="Uohara A."/>
            <person name="Ohji S."/>
            <person name="Ichikawa N."/>
        </authorList>
    </citation>
    <scope>NUCLEOTIDE SEQUENCE [LARGE SCALE GENOMIC DNA]</scope>
    <source>
        <strain evidence="2 3">NBRC 106429</strain>
    </source>
</reference>
<dbReference type="InterPro" id="IPR007383">
    <property type="entry name" value="DUF445"/>
</dbReference>
<sequence length="418" mass="46014">MLEDQDTDHEAGQRRLLRRNRNLATGLLVLAATLFTALRFVPEPGFWVELARAASEAAIVGALADWFAVTALFRRPLGLPIPHTAIIPANKDRIGDGLGSFVERNFLEPSLVAAKLRSIDPADRVVRWLNAPGMVEALAARLTTTLPTLIQSVEDRELRAFFGRALGEQLRGAEVSPLLGKILGVLVSSGQHQPLLERVVAWALTLMDRNQGRLQSMVGQRSGWWIPKAIDRRVAQKIGQGAQEFLTDLLDPASVTRIRMELAIEDLARDLQDDPDTRAQVEAAKAQLLDRPEIQIWLAGLWDEMRDLTLDDLARPDGKTREALTTGLRSLAATLEADPAMRARLNASVERLALEMVSPWRRGIGRFIAEVVHGWDAQTVSDRVETAVGSDLQYVRISGTIVASLVGSALFLLTQFTG</sequence>